<dbReference type="Pfam" id="PF10686">
    <property type="entry name" value="YAcAr"/>
    <property type="match status" value="1"/>
</dbReference>
<sequence>MTLDFAEHIVLVCGSRTYDNPREVRVQLNLLPEGTWILHGACRGADTLAAEIAWNIGLPTMGIPAKWGLGESYDRGAGFARNRRMLEEFHPQACLAFYDTKELEDSRGTAGMVELAREAGIPVRAFGKGTKLRQLLVWRKEGIL</sequence>
<gene>
    <name evidence="2" type="ORF">LCGC14_1432450</name>
</gene>
<comment type="caution">
    <text evidence="2">The sequence shown here is derived from an EMBL/GenBank/DDBJ whole genome shotgun (WGS) entry which is preliminary data.</text>
</comment>
<reference evidence="2" key="1">
    <citation type="journal article" date="2015" name="Nature">
        <title>Complex archaea that bridge the gap between prokaryotes and eukaryotes.</title>
        <authorList>
            <person name="Spang A."/>
            <person name="Saw J.H."/>
            <person name="Jorgensen S.L."/>
            <person name="Zaremba-Niedzwiedzka K."/>
            <person name="Martijn J."/>
            <person name="Lind A.E."/>
            <person name="van Eijk R."/>
            <person name="Schleper C."/>
            <person name="Guy L."/>
            <person name="Ettema T.J."/>
        </authorList>
    </citation>
    <scope>NUCLEOTIDE SEQUENCE</scope>
</reference>
<organism evidence="2">
    <name type="scientific">marine sediment metagenome</name>
    <dbReference type="NCBI Taxonomy" id="412755"/>
    <lineage>
        <taxon>unclassified sequences</taxon>
        <taxon>metagenomes</taxon>
        <taxon>ecological metagenomes</taxon>
    </lineage>
</organism>
<proteinExistence type="predicted"/>
<evidence type="ECO:0000313" key="2">
    <source>
        <dbReference type="EMBL" id="KKM71262.1"/>
    </source>
</evidence>
<feature type="domain" description="YspA cpYpsA-related SLOG" evidence="1">
    <location>
        <begin position="9"/>
        <end position="67"/>
    </location>
</feature>
<dbReference type="InterPro" id="IPR019627">
    <property type="entry name" value="YAcAr"/>
</dbReference>
<dbReference type="EMBL" id="LAZR01009673">
    <property type="protein sequence ID" value="KKM71262.1"/>
    <property type="molecule type" value="Genomic_DNA"/>
</dbReference>
<name>A0A0F9MQ27_9ZZZZ</name>
<accession>A0A0F9MQ27</accession>
<evidence type="ECO:0000259" key="1">
    <source>
        <dbReference type="Pfam" id="PF10686"/>
    </source>
</evidence>
<protein>
    <recommendedName>
        <fullName evidence="1">YspA cpYpsA-related SLOG domain-containing protein</fullName>
    </recommendedName>
</protein>
<dbReference type="AlphaFoldDB" id="A0A0F9MQ27"/>